<protein>
    <recommendedName>
        <fullName evidence="10">Xanthine/uracil permease</fullName>
    </recommendedName>
</protein>
<dbReference type="PANTHER" id="PTHR43337:SF3">
    <property type="entry name" value="PURINE TRANSPORTER"/>
    <property type="match status" value="1"/>
</dbReference>
<feature type="transmembrane region" description="Helical" evidence="7">
    <location>
        <begin position="179"/>
        <end position="198"/>
    </location>
</feature>
<evidence type="ECO:0008006" key="10">
    <source>
        <dbReference type="Google" id="ProtNLM"/>
    </source>
</evidence>
<sequence length="649" mass="70458">MDLQDTMEHQRRYGYGGRGFMARSFVGLMDRLRGVEASVNTSTFGRVFRLGGSGHPQEIQDASFYTELRAGLTTFATMAYIIALNANILSETGGPCECERPLGPGGICANEAAWQSCAYDLRVVVKQDLITATAALSGLASILFGFFTNLPVALAPGMGLNAYFAYQVVGIRGQGSVPYSLALTAVFVEGFIFIILALTGMRHWLVKIIPGTIKTASGVGIGLFLTMVGMSYSEGIGIITGNSQTPLSIGGCDPKYVDAVTGACTRGLMTSSKMWLGITCGGLLTAFLMAFRVKSAIVIGVALVSILSWPRNTPFTYFPYTDDGDDRFAFFKKVVSFHPITHTLNAQQWDLSGSYGSSFALALFTFLYVDIIDCTATLYSMARFCNKTRNSDGDFPRSTVAYCTDAACISIGSLLGCSPVTAFIESGAGIAEGGRTGLTAMVTGLCFLVSVFFAPVFASIPPWATGCTLILVGCLMIRQVTAVNWRYVGDAIPSFVTIAFIPFSYSVAYGLIAGLFVYTALNGMIWAVMAISRGALEPKDYRYREYWTWKPAGEKPWIVRVFSKGKFWEDERKRRRRSGQESDKDHDEFTMSEVDVDSIRSSHMATSFAPSSHRVSVVASEVQREMGRGLEFHEMGVVTPQQVVIAAGK</sequence>
<evidence type="ECO:0000256" key="1">
    <source>
        <dbReference type="ARBA" id="ARBA00004141"/>
    </source>
</evidence>
<keyword evidence="6 7" id="KW-0472">Membrane</keyword>
<feature type="transmembrane region" description="Helical" evidence="7">
    <location>
        <begin position="359"/>
        <end position="379"/>
    </location>
</feature>
<gene>
    <name evidence="8" type="ORF">VSDG_06551</name>
</gene>
<name>A0A423VNT7_CYTCH</name>
<keyword evidence="4 7" id="KW-0812">Transmembrane</keyword>
<feature type="transmembrane region" description="Helical" evidence="7">
    <location>
        <begin position="438"/>
        <end position="457"/>
    </location>
</feature>
<dbReference type="GO" id="GO:0005345">
    <property type="term" value="F:purine nucleobase transmembrane transporter activity"/>
    <property type="evidence" value="ECO:0007669"/>
    <property type="project" value="TreeGrafter"/>
</dbReference>
<evidence type="ECO:0000256" key="7">
    <source>
        <dbReference type="SAM" id="Phobius"/>
    </source>
</evidence>
<proteinExistence type="inferred from homology"/>
<keyword evidence="3" id="KW-0813">Transport</keyword>
<dbReference type="PANTHER" id="PTHR43337">
    <property type="entry name" value="XANTHINE/URACIL PERMEASE C887.17-RELATED"/>
    <property type="match status" value="1"/>
</dbReference>
<dbReference type="GO" id="GO:0005886">
    <property type="term" value="C:plasma membrane"/>
    <property type="evidence" value="ECO:0007669"/>
    <property type="project" value="TreeGrafter"/>
</dbReference>
<evidence type="ECO:0000256" key="6">
    <source>
        <dbReference type="ARBA" id="ARBA00023136"/>
    </source>
</evidence>
<dbReference type="Proteomes" id="UP000284375">
    <property type="component" value="Unassembled WGS sequence"/>
</dbReference>
<keyword evidence="5 7" id="KW-1133">Transmembrane helix</keyword>
<comment type="similarity">
    <text evidence="2">Belongs to the nucleobase:cation symporter-2 (NCS2) (TC 2.A.40) family. Azg-like subfamily.</text>
</comment>
<dbReference type="InterPro" id="IPR045018">
    <property type="entry name" value="Azg-like"/>
</dbReference>
<dbReference type="GO" id="GO:0015854">
    <property type="term" value="P:guanine transport"/>
    <property type="evidence" value="ECO:0007669"/>
    <property type="project" value="TreeGrafter"/>
</dbReference>
<accession>A0A423VNT7</accession>
<evidence type="ECO:0000313" key="8">
    <source>
        <dbReference type="EMBL" id="ROV92680.1"/>
    </source>
</evidence>
<comment type="subcellular location">
    <subcellularLocation>
        <location evidence="1">Membrane</location>
        <topology evidence="1">Multi-pass membrane protein</topology>
    </subcellularLocation>
</comment>
<dbReference type="STRING" id="252740.A0A423VNT7"/>
<feature type="transmembrane region" description="Helical" evidence="7">
    <location>
        <begin position="129"/>
        <end position="148"/>
    </location>
</feature>
<feature type="transmembrane region" description="Helical" evidence="7">
    <location>
        <begin position="463"/>
        <end position="480"/>
    </location>
</feature>
<evidence type="ECO:0000256" key="4">
    <source>
        <dbReference type="ARBA" id="ARBA00022692"/>
    </source>
</evidence>
<organism evidence="8 9">
    <name type="scientific">Cytospora chrysosperma</name>
    <name type="common">Cytospora canker fungus</name>
    <name type="synonym">Sphaeria chrysosperma</name>
    <dbReference type="NCBI Taxonomy" id="252740"/>
    <lineage>
        <taxon>Eukaryota</taxon>
        <taxon>Fungi</taxon>
        <taxon>Dikarya</taxon>
        <taxon>Ascomycota</taxon>
        <taxon>Pezizomycotina</taxon>
        <taxon>Sordariomycetes</taxon>
        <taxon>Sordariomycetidae</taxon>
        <taxon>Diaporthales</taxon>
        <taxon>Cytosporaceae</taxon>
        <taxon>Cytospora</taxon>
    </lineage>
</organism>
<dbReference type="EMBL" id="LJZO01000036">
    <property type="protein sequence ID" value="ROV92680.1"/>
    <property type="molecule type" value="Genomic_DNA"/>
</dbReference>
<dbReference type="InterPro" id="IPR006043">
    <property type="entry name" value="NCS2"/>
</dbReference>
<evidence type="ECO:0000256" key="5">
    <source>
        <dbReference type="ARBA" id="ARBA00022989"/>
    </source>
</evidence>
<evidence type="ECO:0000256" key="2">
    <source>
        <dbReference type="ARBA" id="ARBA00005697"/>
    </source>
</evidence>
<reference evidence="8 9" key="1">
    <citation type="submission" date="2015-09" db="EMBL/GenBank/DDBJ databases">
        <title>Host preference determinants of Valsa canker pathogens revealed by comparative genomics.</title>
        <authorList>
            <person name="Yin Z."/>
            <person name="Huang L."/>
        </authorList>
    </citation>
    <scope>NUCLEOTIDE SEQUENCE [LARGE SCALE GENOMIC DNA]</scope>
    <source>
        <strain evidence="8 9">YSFL</strain>
    </source>
</reference>
<dbReference type="AlphaFoldDB" id="A0A423VNT7"/>
<evidence type="ECO:0000256" key="3">
    <source>
        <dbReference type="ARBA" id="ARBA00022448"/>
    </source>
</evidence>
<comment type="caution">
    <text evidence="8">The sequence shown here is derived from an EMBL/GenBank/DDBJ whole genome shotgun (WGS) entry which is preliminary data.</text>
</comment>
<keyword evidence="9" id="KW-1185">Reference proteome</keyword>
<dbReference type="OrthoDB" id="431212at2759"/>
<feature type="transmembrane region" description="Helical" evidence="7">
    <location>
        <begin position="276"/>
        <end position="309"/>
    </location>
</feature>
<dbReference type="GO" id="GO:0015853">
    <property type="term" value="P:adenine transport"/>
    <property type="evidence" value="ECO:0007669"/>
    <property type="project" value="TreeGrafter"/>
</dbReference>
<evidence type="ECO:0000313" key="9">
    <source>
        <dbReference type="Proteomes" id="UP000284375"/>
    </source>
</evidence>
<dbReference type="Pfam" id="PF00860">
    <property type="entry name" value="Xan_ur_permease"/>
    <property type="match status" value="1"/>
</dbReference>